<dbReference type="EMBL" id="GBRH01249604">
    <property type="protein sequence ID" value="JAD48291.1"/>
    <property type="molecule type" value="Transcribed_RNA"/>
</dbReference>
<reference evidence="1" key="2">
    <citation type="journal article" date="2015" name="Data Brief">
        <title>Shoot transcriptome of the giant reed, Arundo donax.</title>
        <authorList>
            <person name="Barrero R.A."/>
            <person name="Guerrero F.D."/>
            <person name="Moolhuijzen P."/>
            <person name="Goolsby J.A."/>
            <person name="Tidwell J."/>
            <person name="Bellgard S.E."/>
            <person name="Bellgard M.I."/>
        </authorList>
    </citation>
    <scope>NUCLEOTIDE SEQUENCE</scope>
    <source>
        <tissue evidence="1">Shoot tissue taken approximately 20 cm above the soil surface</tissue>
    </source>
</reference>
<evidence type="ECO:0000313" key="1">
    <source>
        <dbReference type="EMBL" id="JAD48291.1"/>
    </source>
</evidence>
<dbReference type="AlphaFoldDB" id="A0A0A9AB21"/>
<organism evidence="1">
    <name type="scientific">Arundo donax</name>
    <name type="common">Giant reed</name>
    <name type="synonym">Donax arundinaceus</name>
    <dbReference type="NCBI Taxonomy" id="35708"/>
    <lineage>
        <taxon>Eukaryota</taxon>
        <taxon>Viridiplantae</taxon>
        <taxon>Streptophyta</taxon>
        <taxon>Embryophyta</taxon>
        <taxon>Tracheophyta</taxon>
        <taxon>Spermatophyta</taxon>
        <taxon>Magnoliopsida</taxon>
        <taxon>Liliopsida</taxon>
        <taxon>Poales</taxon>
        <taxon>Poaceae</taxon>
        <taxon>PACMAD clade</taxon>
        <taxon>Arundinoideae</taxon>
        <taxon>Arundineae</taxon>
        <taxon>Arundo</taxon>
    </lineage>
</organism>
<reference evidence="1" key="1">
    <citation type="submission" date="2014-09" db="EMBL/GenBank/DDBJ databases">
        <authorList>
            <person name="Magalhaes I.L.F."/>
            <person name="Oliveira U."/>
            <person name="Santos F.R."/>
            <person name="Vidigal T.H.D.A."/>
            <person name="Brescovit A.D."/>
            <person name="Santos A.J."/>
        </authorList>
    </citation>
    <scope>NUCLEOTIDE SEQUENCE</scope>
    <source>
        <tissue evidence="1">Shoot tissue taken approximately 20 cm above the soil surface</tissue>
    </source>
</reference>
<sequence length="41" mass="4727">MCSSCLILEYGRTGSFVFPKCHCSFLFGVLRLKIVLHYLML</sequence>
<accession>A0A0A9AB21</accession>
<protein>
    <submittedName>
        <fullName evidence="1">Uncharacterized protein</fullName>
    </submittedName>
</protein>
<name>A0A0A9AB21_ARUDO</name>
<proteinExistence type="predicted"/>